<dbReference type="Proteomes" id="UP000030146">
    <property type="component" value="Unassembled WGS sequence"/>
</dbReference>
<evidence type="ECO:0000313" key="2">
    <source>
        <dbReference type="EMBL" id="KGN91576.1"/>
    </source>
</evidence>
<proteinExistence type="predicted"/>
<gene>
    <name evidence="2" type="ORF">HR15_02605</name>
</gene>
<organism evidence="2 3">
    <name type="scientific">Porphyromonas gulae</name>
    <dbReference type="NCBI Taxonomy" id="111105"/>
    <lineage>
        <taxon>Bacteria</taxon>
        <taxon>Pseudomonadati</taxon>
        <taxon>Bacteroidota</taxon>
        <taxon>Bacteroidia</taxon>
        <taxon>Bacteroidales</taxon>
        <taxon>Porphyromonadaceae</taxon>
        <taxon>Porphyromonas</taxon>
    </lineage>
</organism>
<keyword evidence="1" id="KW-1133">Transmembrane helix</keyword>
<protein>
    <submittedName>
        <fullName evidence="2">Uncharacterized protein</fullName>
    </submittedName>
</protein>
<evidence type="ECO:0000256" key="1">
    <source>
        <dbReference type="SAM" id="Phobius"/>
    </source>
</evidence>
<accession>A0A0A2FKF8</accession>
<keyword evidence="3" id="KW-1185">Reference proteome</keyword>
<feature type="transmembrane region" description="Helical" evidence="1">
    <location>
        <begin position="34"/>
        <end position="63"/>
    </location>
</feature>
<sequence>MARKRFAGQLSFFRSGFSLWSESCYLRYLSRVRTFIICGAFLFCGCALYLSFSGCFCILFLFGADIPLSMRIRLFGSLAWEEPFGLWMSVDAIEY</sequence>
<keyword evidence="1" id="KW-0472">Membrane</keyword>
<dbReference type="AlphaFoldDB" id="A0A0A2FKF8"/>
<name>A0A0A2FKF8_9PORP</name>
<keyword evidence="1" id="KW-0812">Transmembrane</keyword>
<evidence type="ECO:0000313" key="3">
    <source>
        <dbReference type="Proteomes" id="UP000030146"/>
    </source>
</evidence>
<comment type="caution">
    <text evidence="2">The sequence shown here is derived from an EMBL/GenBank/DDBJ whole genome shotgun (WGS) entry which is preliminary data.</text>
</comment>
<reference evidence="2 3" key="1">
    <citation type="submission" date="2014-08" db="EMBL/GenBank/DDBJ databases">
        <title>Porphyromonas gulae strain:COT-052_OH3439 Genome sequencing.</title>
        <authorList>
            <person name="Wallis C."/>
            <person name="Deusch O."/>
            <person name="O'Flynn C."/>
            <person name="Davis I."/>
            <person name="Jospin G."/>
            <person name="Darling A.E."/>
            <person name="Coil D.A."/>
            <person name="Alexiev A."/>
            <person name="Horsfall A."/>
            <person name="Kirkwood N."/>
            <person name="Harris S."/>
            <person name="Eisen J.A."/>
        </authorList>
    </citation>
    <scope>NUCLEOTIDE SEQUENCE [LARGE SCALE GENOMIC DNA]</scope>
    <source>
        <strain evidence="3">COT-052 OH3439</strain>
    </source>
</reference>
<dbReference type="EMBL" id="JRAK01000043">
    <property type="protein sequence ID" value="KGN91576.1"/>
    <property type="molecule type" value="Genomic_DNA"/>
</dbReference>